<gene>
    <name evidence="3" type="ORF">B0H66DRAFT_527810</name>
</gene>
<dbReference type="Proteomes" id="UP001283341">
    <property type="component" value="Unassembled WGS sequence"/>
</dbReference>
<comment type="caution">
    <text evidence="3">The sequence shown here is derived from an EMBL/GenBank/DDBJ whole genome shotgun (WGS) entry which is preliminary data.</text>
</comment>
<name>A0AAE0MFL6_9PEZI</name>
<feature type="region of interest" description="Disordered" evidence="1">
    <location>
        <begin position="297"/>
        <end position="365"/>
    </location>
</feature>
<sequence>MRYSGFTKLHRNPVDENGRPTVTTRRGRAFTKFELGLITTLVVFAAALATYTVIYIVQHRGAIRPAAVATLSCVAVLLLAVAYSVRQRIRRPNWFGGDVESRITTMPSTTAGKKWAILAPIPMSLSQTNMSEVTVGSKATYTPLVDSRLRPLMLTPPPPERFPEHEVGDILATRKKHGRWLKFWISKRARHEGRHEQRLISYGSERLSSEISELGDDKPSFDGRPVGLWRSVFELQGEEAAVAAAAITLEPSNEQTQIDSNTDVRIVVTKPEPTARGRAQSWVDLRLPSLQQQRSLGSSAIDGLRSNPVQLRRDPSVRQTKSSHALVTLTGTSSPSQEDLLTAAADNTVTVPPRSRSAEPRPDRARLGHDLAALQLHIDRAVANMDSNRRAMATTRTQTPPPPPLSQSSSSSARPLRRAKSPVLVSSMGRSGHDLRSAYQVGL</sequence>
<organism evidence="3 4">
    <name type="scientific">Apodospora peruviana</name>
    <dbReference type="NCBI Taxonomy" id="516989"/>
    <lineage>
        <taxon>Eukaryota</taxon>
        <taxon>Fungi</taxon>
        <taxon>Dikarya</taxon>
        <taxon>Ascomycota</taxon>
        <taxon>Pezizomycotina</taxon>
        <taxon>Sordariomycetes</taxon>
        <taxon>Sordariomycetidae</taxon>
        <taxon>Sordariales</taxon>
        <taxon>Lasiosphaeriaceae</taxon>
        <taxon>Apodospora</taxon>
    </lineage>
</organism>
<dbReference type="EMBL" id="JAUEDM010000001">
    <property type="protein sequence ID" value="KAK3330455.1"/>
    <property type="molecule type" value="Genomic_DNA"/>
</dbReference>
<accession>A0AAE0MFL6</accession>
<reference evidence="3" key="1">
    <citation type="journal article" date="2023" name="Mol. Phylogenet. Evol.">
        <title>Genome-scale phylogeny and comparative genomics of the fungal order Sordariales.</title>
        <authorList>
            <person name="Hensen N."/>
            <person name="Bonometti L."/>
            <person name="Westerberg I."/>
            <person name="Brannstrom I.O."/>
            <person name="Guillou S."/>
            <person name="Cros-Aarteil S."/>
            <person name="Calhoun S."/>
            <person name="Haridas S."/>
            <person name="Kuo A."/>
            <person name="Mondo S."/>
            <person name="Pangilinan J."/>
            <person name="Riley R."/>
            <person name="LaButti K."/>
            <person name="Andreopoulos B."/>
            <person name="Lipzen A."/>
            <person name="Chen C."/>
            <person name="Yan M."/>
            <person name="Daum C."/>
            <person name="Ng V."/>
            <person name="Clum A."/>
            <person name="Steindorff A."/>
            <person name="Ohm R.A."/>
            <person name="Martin F."/>
            <person name="Silar P."/>
            <person name="Natvig D.O."/>
            <person name="Lalanne C."/>
            <person name="Gautier V."/>
            <person name="Ament-Velasquez S.L."/>
            <person name="Kruys A."/>
            <person name="Hutchinson M.I."/>
            <person name="Powell A.J."/>
            <person name="Barry K."/>
            <person name="Miller A.N."/>
            <person name="Grigoriev I.V."/>
            <person name="Debuchy R."/>
            <person name="Gladieux P."/>
            <person name="Hiltunen Thoren M."/>
            <person name="Johannesson H."/>
        </authorList>
    </citation>
    <scope>NUCLEOTIDE SEQUENCE</scope>
    <source>
        <strain evidence="3">CBS 118394</strain>
    </source>
</reference>
<evidence type="ECO:0000256" key="1">
    <source>
        <dbReference type="SAM" id="MobiDB-lite"/>
    </source>
</evidence>
<protein>
    <submittedName>
        <fullName evidence="3">Uncharacterized protein</fullName>
    </submittedName>
</protein>
<reference evidence="3" key="2">
    <citation type="submission" date="2023-06" db="EMBL/GenBank/DDBJ databases">
        <authorList>
            <consortium name="Lawrence Berkeley National Laboratory"/>
            <person name="Haridas S."/>
            <person name="Hensen N."/>
            <person name="Bonometti L."/>
            <person name="Westerberg I."/>
            <person name="Brannstrom I.O."/>
            <person name="Guillou S."/>
            <person name="Cros-Aarteil S."/>
            <person name="Calhoun S."/>
            <person name="Kuo A."/>
            <person name="Mondo S."/>
            <person name="Pangilinan J."/>
            <person name="Riley R."/>
            <person name="Labutti K."/>
            <person name="Andreopoulos B."/>
            <person name="Lipzen A."/>
            <person name="Chen C."/>
            <person name="Yanf M."/>
            <person name="Daum C."/>
            <person name="Ng V."/>
            <person name="Clum A."/>
            <person name="Steindorff A."/>
            <person name="Ohm R."/>
            <person name="Martin F."/>
            <person name="Silar P."/>
            <person name="Natvig D."/>
            <person name="Lalanne C."/>
            <person name="Gautier V."/>
            <person name="Ament-Velasquez S.L."/>
            <person name="Kruys A."/>
            <person name="Hutchinson M.I."/>
            <person name="Powell A.J."/>
            <person name="Barry K."/>
            <person name="Miller A.N."/>
            <person name="Grigoriev I.V."/>
            <person name="Debuchy R."/>
            <person name="Gladieux P."/>
            <person name="Thoren M.H."/>
            <person name="Johannesson H."/>
        </authorList>
    </citation>
    <scope>NUCLEOTIDE SEQUENCE</scope>
    <source>
        <strain evidence="3">CBS 118394</strain>
    </source>
</reference>
<feature type="transmembrane region" description="Helical" evidence="2">
    <location>
        <begin position="63"/>
        <end position="85"/>
    </location>
</feature>
<evidence type="ECO:0000256" key="2">
    <source>
        <dbReference type="SAM" id="Phobius"/>
    </source>
</evidence>
<feature type="region of interest" description="Disordered" evidence="1">
    <location>
        <begin position="392"/>
        <end position="430"/>
    </location>
</feature>
<feature type="compositionally biased region" description="Polar residues" evidence="1">
    <location>
        <begin position="317"/>
        <end position="350"/>
    </location>
</feature>
<feature type="transmembrane region" description="Helical" evidence="2">
    <location>
        <begin position="35"/>
        <end position="57"/>
    </location>
</feature>
<proteinExistence type="predicted"/>
<feature type="compositionally biased region" description="Basic and acidic residues" evidence="1">
    <location>
        <begin position="356"/>
        <end position="365"/>
    </location>
</feature>
<keyword evidence="2" id="KW-0472">Membrane</keyword>
<keyword evidence="4" id="KW-1185">Reference proteome</keyword>
<evidence type="ECO:0000313" key="3">
    <source>
        <dbReference type="EMBL" id="KAK3330455.1"/>
    </source>
</evidence>
<dbReference type="AlphaFoldDB" id="A0AAE0MFL6"/>
<evidence type="ECO:0000313" key="4">
    <source>
        <dbReference type="Proteomes" id="UP001283341"/>
    </source>
</evidence>
<keyword evidence="2" id="KW-1133">Transmembrane helix</keyword>
<keyword evidence="2" id="KW-0812">Transmembrane</keyword>